<keyword evidence="2" id="KW-0813">Transport</keyword>
<comment type="caution">
    <text evidence="5">The sequence shown here is derived from an EMBL/GenBank/DDBJ whole genome shotgun (WGS) entry which is preliminary data.</text>
</comment>
<dbReference type="Pfam" id="PF00005">
    <property type="entry name" value="ABC_tran"/>
    <property type="match status" value="1"/>
</dbReference>
<evidence type="ECO:0000256" key="1">
    <source>
        <dbReference type="ARBA" id="ARBA00005417"/>
    </source>
</evidence>
<keyword evidence="3" id="KW-0029">Amino-acid transport</keyword>
<comment type="similarity">
    <text evidence="1">Belongs to the ABC transporter superfamily.</text>
</comment>
<keyword evidence="5" id="KW-0547">Nucleotide-binding</keyword>
<proteinExistence type="inferred from homology"/>
<dbReference type="Proteomes" id="UP001144256">
    <property type="component" value="Unassembled WGS sequence"/>
</dbReference>
<dbReference type="AlphaFoldDB" id="A0A9W5YBG0"/>
<accession>A0A9W5YBG0</accession>
<organism evidence="5 6">
    <name type="scientific">Vallitalea longa</name>
    <dbReference type="NCBI Taxonomy" id="2936439"/>
    <lineage>
        <taxon>Bacteria</taxon>
        <taxon>Bacillati</taxon>
        <taxon>Bacillota</taxon>
        <taxon>Clostridia</taxon>
        <taxon>Lachnospirales</taxon>
        <taxon>Vallitaleaceae</taxon>
        <taxon>Vallitalea</taxon>
    </lineage>
</organism>
<evidence type="ECO:0000313" key="6">
    <source>
        <dbReference type="Proteomes" id="UP001144256"/>
    </source>
</evidence>
<dbReference type="PROSITE" id="PS50893">
    <property type="entry name" value="ABC_TRANSPORTER_2"/>
    <property type="match status" value="1"/>
</dbReference>
<reference evidence="5" key="1">
    <citation type="submission" date="2022-06" db="EMBL/GenBank/DDBJ databases">
        <title>Vallitalea longa sp. nov., an anaerobic bacterium isolated from marine sediment.</title>
        <authorList>
            <person name="Hirano S."/>
            <person name="Terahara T."/>
            <person name="Mori K."/>
            <person name="Hamada M."/>
            <person name="Matsumoto R."/>
            <person name="Kobayashi T."/>
        </authorList>
    </citation>
    <scope>NUCLEOTIDE SEQUENCE</scope>
    <source>
        <strain evidence="5">SH18-1</strain>
    </source>
</reference>
<name>A0A9W5YBG0_9FIRM</name>
<protein>
    <submittedName>
        <fullName evidence="5">ABC transporter ATP-binding protein</fullName>
    </submittedName>
</protein>
<keyword evidence="6" id="KW-1185">Reference proteome</keyword>
<evidence type="ECO:0000256" key="3">
    <source>
        <dbReference type="ARBA" id="ARBA00022970"/>
    </source>
</evidence>
<dbReference type="GO" id="GO:0015658">
    <property type="term" value="F:branched-chain amino acid transmembrane transporter activity"/>
    <property type="evidence" value="ECO:0007669"/>
    <property type="project" value="TreeGrafter"/>
</dbReference>
<feature type="domain" description="ABC transporter" evidence="4">
    <location>
        <begin position="3"/>
        <end position="235"/>
    </location>
</feature>
<dbReference type="InterPro" id="IPR027417">
    <property type="entry name" value="P-loop_NTPase"/>
</dbReference>
<gene>
    <name evidence="5" type="primary">livF</name>
    <name evidence="5" type="ORF">SH1V18_20660</name>
</gene>
<dbReference type="PANTHER" id="PTHR43820">
    <property type="entry name" value="HIGH-AFFINITY BRANCHED-CHAIN AMINO ACID TRANSPORT ATP-BINDING PROTEIN LIVF"/>
    <property type="match status" value="1"/>
</dbReference>
<dbReference type="CDD" id="cd03224">
    <property type="entry name" value="ABC_TM1139_LivF_branched"/>
    <property type="match status" value="1"/>
</dbReference>
<dbReference type="InterPro" id="IPR003439">
    <property type="entry name" value="ABC_transporter-like_ATP-bd"/>
</dbReference>
<evidence type="ECO:0000259" key="4">
    <source>
        <dbReference type="PROSITE" id="PS50893"/>
    </source>
</evidence>
<evidence type="ECO:0000313" key="5">
    <source>
        <dbReference type="EMBL" id="GKX29586.1"/>
    </source>
</evidence>
<dbReference type="GO" id="GO:0005524">
    <property type="term" value="F:ATP binding"/>
    <property type="evidence" value="ECO:0007669"/>
    <property type="project" value="UniProtKB-KW"/>
</dbReference>
<sequence length="235" mass="25932">MMLKITNLEVGYGESQVLFGVSLEVEKGDIVSMVGSNAAGKTTLLNVISGLHKPWSGKIEFLGKDITDISTEKRIEMGLIQCPEGRRLFPGMTVMENLLLGAYANRAKHNIQENIEKVNEMFPRLYERRYQLAGSLSGGEQQMCAIGRAIMTNPELLILDEPSLGLAPIIVQQMFEIIQDVNEKGVTIFLIEQNVNKALSLAKKGYVIESGEIAMEGTGKELLNNDDLRKAYLGV</sequence>
<dbReference type="GO" id="GO:0015807">
    <property type="term" value="P:L-amino acid transport"/>
    <property type="evidence" value="ECO:0007669"/>
    <property type="project" value="TreeGrafter"/>
</dbReference>
<dbReference type="InterPro" id="IPR052156">
    <property type="entry name" value="BCAA_Transport_ATP-bd_LivF"/>
</dbReference>
<dbReference type="EMBL" id="BRLB01000004">
    <property type="protein sequence ID" value="GKX29586.1"/>
    <property type="molecule type" value="Genomic_DNA"/>
</dbReference>
<dbReference type="SUPFAM" id="SSF52540">
    <property type="entry name" value="P-loop containing nucleoside triphosphate hydrolases"/>
    <property type="match status" value="1"/>
</dbReference>
<dbReference type="Gene3D" id="3.40.50.300">
    <property type="entry name" value="P-loop containing nucleotide triphosphate hydrolases"/>
    <property type="match status" value="1"/>
</dbReference>
<dbReference type="GO" id="GO:0016887">
    <property type="term" value="F:ATP hydrolysis activity"/>
    <property type="evidence" value="ECO:0007669"/>
    <property type="project" value="InterPro"/>
</dbReference>
<keyword evidence="5" id="KW-0067">ATP-binding</keyword>
<dbReference type="PANTHER" id="PTHR43820:SF4">
    <property type="entry name" value="HIGH-AFFINITY BRANCHED-CHAIN AMINO ACID TRANSPORT ATP-BINDING PROTEIN LIVF"/>
    <property type="match status" value="1"/>
</dbReference>
<evidence type="ECO:0000256" key="2">
    <source>
        <dbReference type="ARBA" id="ARBA00022448"/>
    </source>
</evidence>